<dbReference type="SUPFAM" id="SSF160631">
    <property type="entry name" value="SMI1/KNR4-like"/>
    <property type="match status" value="1"/>
</dbReference>
<feature type="domain" description="Knr4/Smi1-like" evidence="1">
    <location>
        <begin position="26"/>
        <end position="171"/>
    </location>
</feature>
<dbReference type="Proteomes" id="UP000249819">
    <property type="component" value="Unassembled WGS sequence"/>
</dbReference>
<organism evidence="2 3">
    <name type="scientific">Chitinophaga dinghuensis</name>
    <dbReference type="NCBI Taxonomy" id="1539050"/>
    <lineage>
        <taxon>Bacteria</taxon>
        <taxon>Pseudomonadati</taxon>
        <taxon>Bacteroidota</taxon>
        <taxon>Chitinophagia</taxon>
        <taxon>Chitinophagales</taxon>
        <taxon>Chitinophagaceae</taxon>
        <taxon>Chitinophaga</taxon>
    </lineage>
</organism>
<dbReference type="PANTHER" id="PTHR47432">
    <property type="entry name" value="CELL WALL ASSEMBLY REGULATOR SMI1"/>
    <property type="match status" value="1"/>
</dbReference>
<proteinExistence type="predicted"/>
<keyword evidence="3" id="KW-1185">Reference proteome</keyword>
<dbReference type="Gene3D" id="3.40.1580.10">
    <property type="entry name" value="SMI1/KNR4-like"/>
    <property type="match status" value="1"/>
</dbReference>
<dbReference type="Pfam" id="PF09346">
    <property type="entry name" value="SMI1_KNR4"/>
    <property type="match status" value="1"/>
</dbReference>
<protein>
    <submittedName>
        <fullName evidence="2">Cell wall assembly regulator SMI1</fullName>
    </submittedName>
</protein>
<name>A0A327VQ69_9BACT</name>
<dbReference type="PANTHER" id="PTHR47432:SF1">
    <property type="entry name" value="CELL WALL ASSEMBLY REGULATOR SMI1"/>
    <property type="match status" value="1"/>
</dbReference>
<dbReference type="InterPro" id="IPR018958">
    <property type="entry name" value="Knr4/Smi1-like_dom"/>
</dbReference>
<accession>A0A327VQ69</accession>
<gene>
    <name evidence="2" type="ORF">CLV59_108105</name>
</gene>
<dbReference type="AlphaFoldDB" id="A0A327VQ69"/>
<reference evidence="2 3" key="1">
    <citation type="submission" date="2018-06" db="EMBL/GenBank/DDBJ databases">
        <title>Genomic Encyclopedia of Archaeal and Bacterial Type Strains, Phase II (KMG-II): from individual species to whole genera.</title>
        <authorList>
            <person name="Goeker M."/>
        </authorList>
    </citation>
    <scope>NUCLEOTIDE SEQUENCE [LARGE SCALE GENOMIC DNA]</scope>
    <source>
        <strain evidence="2 3">DSM 29821</strain>
    </source>
</reference>
<dbReference type="InterPro" id="IPR051873">
    <property type="entry name" value="KNR4/SMI1_regulator"/>
</dbReference>
<comment type="caution">
    <text evidence="2">The sequence shown here is derived from an EMBL/GenBank/DDBJ whole genome shotgun (WGS) entry which is preliminary data.</text>
</comment>
<dbReference type="EMBL" id="QLMA01000008">
    <property type="protein sequence ID" value="RAJ76586.1"/>
    <property type="molecule type" value="Genomic_DNA"/>
</dbReference>
<evidence type="ECO:0000259" key="1">
    <source>
        <dbReference type="SMART" id="SM00860"/>
    </source>
</evidence>
<dbReference type="RefSeq" id="WP_111594312.1">
    <property type="nucleotide sequence ID" value="NZ_QLMA01000008.1"/>
</dbReference>
<evidence type="ECO:0000313" key="2">
    <source>
        <dbReference type="EMBL" id="RAJ76586.1"/>
    </source>
</evidence>
<dbReference type="SMART" id="SM00860">
    <property type="entry name" value="SMI1_KNR4"/>
    <property type="match status" value="1"/>
</dbReference>
<sequence>MTNTILELDRHISSLRPEYYPDLNRALTDEEIASLEFKYSITLPADLKQLYKWKNGQKELSFDSFVNNSKFIPLEQALDTARNNTGMIGSDFDIKNWWNEQWIPIFHNGGGDYICYDTGGVFTGEKGQLIEFWHADNDRNVIAPNLQQFLSGLNDYYTATPEDAFDEYFAVTASHGYPKKFKVK</sequence>
<evidence type="ECO:0000313" key="3">
    <source>
        <dbReference type="Proteomes" id="UP000249819"/>
    </source>
</evidence>
<dbReference type="OrthoDB" id="6989522at2"/>
<dbReference type="InterPro" id="IPR037883">
    <property type="entry name" value="Knr4/Smi1-like_sf"/>
</dbReference>